<sequence>MARTSWHFSTQRDILVGAQFLASQDCVALVIISSSFVQAAKDPPASHIRLSFPLSLLDPVST</sequence>
<dbReference type="EMBL" id="KZ821479">
    <property type="protein sequence ID" value="PYH30582.1"/>
    <property type="molecule type" value="Genomic_DNA"/>
</dbReference>
<name>A0A318Z0D4_ASPNB</name>
<evidence type="ECO:0000313" key="1">
    <source>
        <dbReference type="EMBL" id="PYH30582.1"/>
    </source>
</evidence>
<dbReference type="GeneID" id="37126565"/>
<evidence type="ECO:0000313" key="2">
    <source>
        <dbReference type="Proteomes" id="UP000247647"/>
    </source>
</evidence>
<reference evidence="1" key="1">
    <citation type="submission" date="2016-12" db="EMBL/GenBank/DDBJ databases">
        <title>The genomes of Aspergillus section Nigri reveals drivers in fungal speciation.</title>
        <authorList>
            <consortium name="DOE Joint Genome Institute"/>
            <person name="Vesth T.C."/>
            <person name="Nybo J."/>
            <person name="Theobald S."/>
            <person name="Brandl J."/>
            <person name="Frisvad J.C."/>
            <person name="Nielsen K.F."/>
            <person name="Lyhne E.K."/>
            <person name="Kogle M.E."/>
            <person name="Kuo A."/>
            <person name="Riley R."/>
            <person name="Clum A."/>
            <person name="Nolan M."/>
            <person name="Lipzen A."/>
            <person name="Salamov A."/>
            <person name="Henrissat B."/>
            <person name="Wiebenga A."/>
            <person name="De Vries R.P."/>
            <person name="Grigoriev I.V."/>
            <person name="Mortensen U.H."/>
            <person name="Andersen M.R."/>
            <person name="Baker S.E."/>
        </authorList>
    </citation>
    <scope>NUCLEOTIDE SEQUENCE [LARGE SCALE GENOMIC DNA]</scope>
    <source>
        <strain evidence="1">CBS 115656</strain>
    </source>
</reference>
<organism evidence="1 2">
    <name type="scientific">Aspergillus neoniger (strain CBS 115656)</name>
    <dbReference type="NCBI Taxonomy" id="1448310"/>
    <lineage>
        <taxon>Eukaryota</taxon>
        <taxon>Fungi</taxon>
        <taxon>Dikarya</taxon>
        <taxon>Ascomycota</taxon>
        <taxon>Pezizomycotina</taxon>
        <taxon>Eurotiomycetes</taxon>
        <taxon>Eurotiomycetidae</taxon>
        <taxon>Eurotiales</taxon>
        <taxon>Aspergillaceae</taxon>
        <taxon>Aspergillus</taxon>
        <taxon>Aspergillus subgen. Circumdati</taxon>
    </lineage>
</organism>
<dbReference type="AlphaFoldDB" id="A0A318Z0D4"/>
<dbReference type="Proteomes" id="UP000247647">
    <property type="component" value="Unassembled WGS sequence"/>
</dbReference>
<protein>
    <submittedName>
        <fullName evidence="1">Uncharacterized protein</fullName>
    </submittedName>
</protein>
<accession>A0A318Z0D4</accession>
<proteinExistence type="predicted"/>
<keyword evidence="2" id="KW-1185">Reference proteome</keyword>
<gene>
    <name evidence="1" type="ORF">BO87DRAFT_379687</name>
</gene>
<dbReference type="RefSeq" id="XP_025476060.1">
    <property type="nucleotide sequence ID" value="XM_025624109.1"/>
</dbReference>